<dbReference type="AlphaFoldDB" id="A0A8J6U2A5"/>
<protein>
    <submittedName>
        <fullName evidence="2">Uncharacterized protein</fullName>
    </submittedName>
</protein>
<evidence type="ECO:0000313" key="3">
    <source>
        <dbReference type="Proteomes" id="UP000652681"/>
    </source>
</evidence>
<reference evidence="2" key="1">
    <citation type="submission" date="2020-09" db="EMBL/GenBank/DDBJ databases">
        <title>Taishania pollutisoli gen. nov., sp. nov., Isolated from Tetrabromobisphenol A-Contaminated Soil.</title>
        <authorList>
            <person name="Chen Q."/>
        </authorList>
    </citation>
    <scope>NUCLEOTIDE SEQUENCE</scope>
    <source>
        <strain evidence="2">CZZ-1</strain>
    </source>
</reference>
<feature type="region of interest" description="Disordered" evidence="1">
    <location>
        <begin position="123"/>
        <end position="191"/>
    </location>
</feature>
<name>A0A8J6U2A5_9FLAO</name>
<feature type="compositionally biased region" description="Low complexity" evidence="1">
    <location>
        <begin position="155"/>
        <end position="176"/>
    </location>
</feature>
<keyword evidence="3" id="KW-1185">Reference proteome</keyword>
<evidence type="ECO:0000313" key="2">
    <source>
        <dbReference type="EMBL" id="MBC9812595.1"/>
    </source>
</evidence>
<evidence type="ECO:0000256" key="1">
    <source>
        <dbReference type="SAM" id="MobiDB-lite"/>
    </source>
</evidence>
<comment type="caution">
    <text evidence="2">The sequence shown here is derived from an EMBL/GenBank/DDBJ whole genome shotgun (WGS) entry which is preliminary data.</text>
</comment>
<gene>
    <name evidence="2" type="ORF">H9Y05_08945</name>
</gene>
<proteinExistence type="predicted"/>
<dbReference type="EMBL" id="JACVEL010000005">
    <property type="protein sequence ID" value="MBC9812595.1"/>
    <property type="molecule type" value="Genomic_DNA"/>
</dbReference>
<organism evidence="2 3">
    <name type="scientific">Taishania pollutisoli</name>
    <dbReference type="NCBI Taxonomy" id="2766479"/>
    <lineage>
        <taxon>Bacteria</taxon>
        <taxon>Pseudomonadati</taxon>
        <taxon>Bacteroidota</taxon>
        <taxon>Flavobacteriia</taxon>
        <taxon>Flavobacteriales</taxon>
        <taxon>Crocinitomicaceae</taxon>
        <taxon>Taishania</taxon>
    </lineage>
</organism>
<sequence>MMKQLFFALAFTTGVSYAQDYRTGDADLDANLKIVNTKGKENLSDFKLDLSKRFEVPLQKVEDCFTAGMNPGDAFMALQVASIQQIPVDNVIKVYKTDKSKGWGAMAQELGIKPGSAEFHALKGKAKEHSNGNAGKGKGQTKANGKGKENGKGKSGASSTASSSKGNSNGKATGKATGKSTEKSAKGNSKK</sequence>
<dbReference type="Proteomes" id="UP000652681">
    <property type="component" value="Unassembled WGS sequence"/>
</dbReference>
<accession>A0A8J6U2A5</accession>
<dbReference type="RefSeq" id="WP_163492737.1">
    <property type="nucleotide sequence ID" value="NZ_JACVEL010000005.1"/>
</dbReference>